<dbReference type="AlphaFoldDB" id="A0A4Q0T3A6"/>
<accession>A0A4Q0T3A6</accession>
<name>A0A4Q0T3A6_9BACT</name>
<dbReference type="EMBL" id="RDSM01000001">
    <property type="protein sequence ID" value="RXH57747.1"/>
    <property type="molecule type" value="Genomic_DNA"/>
</dbReference>
<dbReference type="Proteomes" id="UP000289437">
    <property type="component" value="Unassembled WGS sequence"/>
</dbReference>
<feature type="domain" description="NAD-dependent epimerase/dehydratase" evidence="1">
    <location>
        <begin position="3"/>
        <end position="235"/>
    </location>
</feature>
<dbReference type="RefSeq" id="WP_128911867.1">
    <property type="nucleotide sequence ID" value="NZ_RDSM01000001.1"/>
</dbReference>
<dbReference type="OrthoDB" id="9811743at2"/>
<evidence type="ECO:0000259" key="1">
    <source>
        <dbReference type="Pfam" id="PF01370"/>
    </source>
</evidence>
<comment type="caution">
    <text evidence="2">The sequence shown here is derived from an EMBL/GenBank/DDBJ whole genome shotgun (WGS) entry which is preliminary data.</text>
</comment>
<dbReference type="InterPro" id="IPR050177">
    <property type="entry name" value="Lipid_A_modif_metabolic_enz"/>
</dbReference>
<sequence>MKILVTGSSGFLGKCLVERLLAHGQTDLRCMVRSLGKGAPLQGLAAAYPAAVIELFVGDLRHKEQVDSAVDGVDLVIHAAAALKGSPAEMFMDSVVSSRNLLDAVAARGIRVVIVSSFGAMGVADLGRGAFVDETTPMEKHPERRDVYSYTKLRQEQMFWEYRDRHGFELVVLRPGVIYGPGSGHFSNRVGLKLFGRFLHLGGSNLLPLTYVENCAEAIVFAALSKEAAGQIYNVVDDDLPTSRQYLSLYRQRVKRISTIPIPYWLLLWGSGKVQAYSNRSKGQLPAIFTPYKTRAMWGGNRFSNAKLKALGWKPIIRTSEALERTFTSFRQETTTP</sequence>
<keyword evidence="3" id="KW-1185">Reference proteome</keyword>
<protein>
    <submittedName>
        <fullName evidence="2">UDP-glucose 4-epimerase</fullName>
    </submittedName>
</protein>
<dbReference type="Pfam" id="PF01370">
    <property type="entry name" value="Epimerase"/>
    <property type="match status" value="1"/>
</dbReference>
<organism evidence="2 3">
    <name type="scientific">Granulicella sibirica</name>
    <dbReference type="NCBI Taxonomy" id="2479048"/>
    <lineage>
        <taxon>Bacteria</taxon>
        <taxon>Pseudomonadati</taxon>
        <taxon>Acidobacteriota</taxon>
        <taxon>Terriglobia</taxon>
        <taxon>Terriglobales</taxon>
        <taxon>Acidobacteriaceae</taxon>
        <taxon>Granulicella</taxon>
    </lineage>
</organism>
<dbReference type="InterPro" id="IPR036291">
    <property type="entry name" value="NAD(P)-bd_dom_sf"/>
</dbReference>
<gene>
    <name evidence="2" type="ORF">GRAN_1057</name>
</gene>
<dbReference type="PANTHER" id="PTHR43245">
    <property type="entry name" value="BIFUNCTIONAL POLYMYXIN RESISTANCE PROTEIN ARNA"/>
    <property type="match status" value="1"/>
</dbReference>
<dbReference type="SUPFAM" id="SSF51735">
    <property type="entry name" value="NAD(P)-binding Rossmann-fold domains"/>
    <property type="match status" value="1"/>
</dbReference>
<dbReference type="InterPro" id="IPR001509">
    <property type="entry name" value="Epimerase_deHydtase"/>
</dbReference>
<evidence type="ECO:0000313" key="2">
    <source>
        <dbReference type="EMBL" id="RXH57747.1"/>
    </source>
</evidence>
<proteinExistence type="predicted"/>
<dbReference type="Gene3D" id="3.40.50.720">
    <property type="entry name" value="NAD(P)-binding Rossmann-like Domain"/>
    <property type="match status" value="1"/>
</dbReference>
<evidence type="ECO:0000313" key="3">
    <source>
        <dbReference type="Proteomes" id="UP000289437"/>
    </source>
</evidence>
<reference evidence="3" key="2">
    <citation type="submission" date="2019-02" db="EMBL/GenBank/DDBJ databases">
        <title>Granulicella sibirica sp. nov., a psychrotolerant acidobacterium isolated from an organic soil layer in forested tundra, West Siberia.</title>
        <authorList>
            <person name="Oshkin I.Y."/>
            <person name="Kulichevskaya I.S."/>
            <person name="Rijpstra W.I.C."/>
            <person name="Sinninghe Damste J.S."/>
            <person name="Rakitin A.L."/>
            <person name="Ravin N.V."/>
            <person name="Dedysh S.N."/>
        </authorList>
    </citation>
    <scope>NUCLEOTIDE SEQUENCE [LARGE SCALE GENOMIC DNA]</scope>
    <source>
        <strain evidence="3">AF10</strain>
    </source>
</reference>
<reference evidence="2 3" key="1">
    <citation type="submission" date="2018-11" db="EMBL/GenBank/DDBJ databases">
        <authorList>
            <person name="Mardanov A.V."/>
            <person name="Ravin N.V."/>
            <person name="Dedysh S.N."/>
        </authorList>
    </citation>
    <scope>NUCLEOTIDE SEQUENCE [LARGE SCALE GENOMIC DNA]</scope>
    <source>
        <strain evidence="2 3">AF10</strain>
    </source>
</reference>